<dbReference type="EMBL" id="JACRTC010000003">
    <property type="protein sequence ID" value="MBC8570464.1"/>
    <property type="molecule type" value="Genomic_DNA"/>
</dbReference>
<dbReference type="Pfam" id="PF00480">
    <property type="entry name" value="ROK"/>
    <property type="match status" value="1"/>
</dbReference>
<keyword evidence="3" id="KW-0859">Xylose metabolism</keyword>
<evidence type="ECO:0000256" key="2">
    <source>
        <dbReference type="ARBA" id="ARBA00006479"/>
    </source>
</evidence>
<dbReference type="InterPro" id="IPR036390">
    <property type="entry name" value="WH_DNA-bd_sf"/>
</dbReference>
<dbReference type="PANTHER" id="PTHR18964">
    <property type="entry name" value="ROK (REPRESSOR, ORF, KINASE) FAMILY"/>
    <property type="match status" value="1"/>
</dbReference>
<organism evidence="4 5">
    <name type="scientific">Zongyangia hominis</name>
    <dbReference type="NCBI Taxonomy" id="2763677"/>
    <lineage>
        <taxon>Bacteria</taxon>
        <taxon>Bacillati</taxon>
        <taxon>Bacillota</taxon>
        <taxon>Clostridia</taxon>
        <taxon>Eubacteriales</taxon>
        <taxon>Oscillospiraceae</taxon>
        <taxon>Zongyangia</taxon>
    </lineage>
</organism>
<evidence type="ECO:0000313" key="4">
    <source>
        <dbReference type="EMBL" id="MBC8570464.1"/>
    </source>
</evidence>
<dbReference type="SUPFAM" id="SSF46785">
    <property type="entry name" value="Winged helix' DNA-binding domain"/>
    <property type="match status" value="1"/>
</dbReference>
<dbReference type="GO" id="GO:0042732">
    <property type="term" value="P:D-xylose metabolic process"/>
    <property type="evidence" value="ECO:0007669"/>
    <property type="project" value="UniProtKB-KW"/>
</dbReference>
<dbReference type="InterPro" id="IPR036388">
    <property type="entry name" value="WH-like_DNA-bd_sf"/>
</dbReference>
<name>A0A926I6W1_9FIRM</name>
<dbReference type="SUPFAM" id="SSF53067">
    <property type="entry name" value="Actin-like ATPase domain"/>
    <property type="match status" value="1"/>
</dbReference>
<dbReference type="Proteomes" id="UP000660861">
    <property type="component" value="Unassembled WGS sequence"/>
</dbReference>
<gene>
    <name evidence="4" type="ORF">H8709_06420</name>
</gene>
<dbReference type="Gene3D" id="3.30.420.40">
    <property type="match status" value="2"/>
</dbReference>
<protein>
    <submittedName>
        <fullName evidence="4">ROK family protein</fullName>
    </submittedName>
</protein>
<dbReference type="RefSeq" id="WP_262397555.1">
    <property type="nucleotide sequence ID" value="NZ_JACRTC010000003.1"/>
</dbReference>
<dbReference type="Gene3D" id="1.10.10.10">
    <property type="entry name" value="Winged helix-like DNA-binding domain superfamily/Winged helix DNA-binding domain"/>
    <property type="match status" value="1"/>
</dbReference>
<accession>A0A926I6W1</accession>
<keyword evidence="3" id="KW-0119">Carbohydrate metabolism</keyword>
<comment type="function">
    <text evidence="1">Transcriptional repressor of xylose-utilizing enzymes.</text>
</comment>
<reference evidence="4" key="1">
    <citation type="submission" date="2020-08" db="EMBL/GenBank/DDBJ databases">
        <title>Genome public.</title>
        <authorList>
            <person name="Liu C."/>
            <person name="Sun Q."/>
        </authorList>
    </citation>
    <scope>NUCLEOTIDE SEQUENCE</scope>
    <source>
        <strain evidence="4">NSJ-54</strain>
    </source>
</reference>
<dbReference type="InterPro" id="IPR000600">
    <property type="entry name" value="ROK"/>
</dbReference>
<comment type="similarity">
    <text evidence="2">Belongs to the ROK (NagC/XylR) family.</text>
</comment>
<evidence type="ECO:0000256" key="3">
    <source>
        <dbReference type="ARBA" id="ARBA00022629"/>
    </source>
</evidence>
<dbReference type="PANTHER" id="PTHR18964:SF149">
    <property type="entry name" value="BIFUNCTIONAL UDP-N-ACETYLGLUCOSAMINE 2-EPIMERASE_N-ACETYLMANNOSAMINE KINASE"/>
    <property type="match status" value="1"/>
</dbReference>
<dbReference type="AlphaFoldDB" id="A0A926I6W1"/>
<evidence type="ECO:0000313" key="5">
    <source>
        <dbReference type="Proteomes" id="UP000660861"/>
    </source>
</evidence>
<keyword evidence="5" id="KW-1185">Reference proteome</keyword>
<sequence length="407" mass="44739">MTKVVKHNSMRSTNTLALFECIRKYGPITKKEIQQHTGLSWGSISTIALELISKKLIVEIKSSETVVGRTPCLLDVSSTDNFIIGVDVNLSGLTAVLIDLKCRIIKKVREEMSVPNKSNILSKISHMISELIDSVDDRHKIKGIGLALPGDIDAQQGVSIFVPHFEDFSKVPIKKILEDEFGIEVTIEHDPNCMALTERRMGLAQNVDNFMFIRLSMGIGMSIIMGGKIYRGLNGSAGQFGHVTMNPDGPRCSCGNYGCLETYASCETILRKSREGMKMGRAPVLETLLSQGDRLTLATVAKAARGSDEFIMSIFDDAATYLGIAIANVVNIFNPELIVLGGDLMNYQDIFLSKMRCFVDFKCWKNAKHPIEVSTFGSEAAAIGAALLFTDKIYEEVVSDHSEKIGD</sequence>
<dbReference type="InterPro" id="IPR043129">
    <property type="entry name" value="ATPase_NBD"/>
</dbReference>
<comment type="caution">
    <text evidence="4">The sequence shown here is derived from an EMBL/GenBank/DDBJ whole genome shotgun (WGS) entry which is preliminary data.</text>
</comment>
<proteinExistence type="inferred from homology"/>
<evidence type="ECO:0000256" key="1">
    <source>
        <dbReference type="ARBA" id="ARBA00002486"/>
    </source>
</evidence>